<comment type="subcellular location">
    <subcellularLocation>
        <location evidence="1">Cell membrane</location>
        <topology evidence="1">Multi-pass membrane protein</topology>
    </subcellularLocation>
</comment>
<dbReference type="HOGENOM" id="CLU_037292_0_0_3"/>
<dbReference type="AlphaFoldDB" id="A0A073CJC2"/>
<evidence type="ECO:0000256" key="8">
    <source>
        <dbReference type="SAM" id="Phobius"/>
    </source>
</evidence>
<protein>
    <recommendedName>
        <fullName evidence="9">Glycosyltransferase RgtA/B/C/D-like domain-containing protein</fullName>
    </recommendedName>
</protein>
<feature type="transmembrane region" description="Helical" evidence="8">
    <location>
        <begin position="373"/>
        <end position="393"/>
    </location>
</feature>
<keyword evidence="3" id="KW-0328">Glycosyltransferase</keyword>
<proteinExistence type="predicted"/>
<feature type="transmembrane region" description="Helical" evidence="8">
    <location>
        <begin position="250"/>
        <end position="273"/>
    </location>
</feature>
<reference evidence="10 11" key="1">
    <citation type="journal article" date="2014" name="Appl. Environ. Microbiol.">
        <title>Elucidation of insertion elements encoded on plasmids and in vitro construction of shuttle vectors from the toxic cyanobacterium Planktothrix.</title>
        <authorList>
            <person name="Christiansen G."/>
            <person name="Goesmann A."/>
            <person name="Kurmayer R."/>
        </authorList>
    </citation>
    <scope>NUCLEOTIDE SEQUENCE [LARGE SCALE GENOMIC DNA]</scope>
    <source>
        <strain evidence="10 11">NIVA-CYA 126/8</strain>
    </source>
</reference>
<feature type="transmembrane region" description="Helical" evidence="8">
    <location>
        <begin position="151"/>
        <end position="167"/>
    </location>
</feature>
<keyword evidence="11" id="KW-1185">Reference proteome</keyword>
<evidence type="ECO:0000259" key="9">
    <source>
        <dbReference type="Pfam" id="PF13231"/>
    </source>
</evidence>
<keyword evidence="5 8" id="KW-0812">Transmembrane</keyword>
<dbReference type="Proteomes" id="UP000027395">
    <property type="component" value="Chromosome"/>
</dbReference>
<keyword evidence="2" id="KW-1003">Cell membrane</keyword>
<feature type="transmembrane region" description="Helical" evidence="8">
    <location>
        <begin position="414"/>
        <end position="436"/>
    </location>
</feature>
<evidence type="ECO:0000256" key="1">
    <source>
        <dbReference type="ARBA" id="ARBA00004651"/>
    </source>
</evidence>
<organism evidence="10 11">
    <name type="scientific">Planktothrix agardhii (strain NIVA-CYA 126/8)</name>
    <dbReference type="NCBI Taxonomy" id="388467"/>
    <lineage>
        <taxon>Bacteria</taxon>
        <taxon>Bacillati</taxon>
        <taxon>Cyanobacteriota</taxon>
        <taxon>Cyanophyceae</taxon>
        <taxon>Oscillatoriophycideae</taxon>
        <taxon>Oscillatoriales</taxon>
        <taxon>Microcoleaceae</taxon>
        <taxon>Planktothrix</taxon>
    </lineage>
</organism>
<name>A0A073CJC2_PLAA1</name>
<feature type="transmembrane region" description="Helical" evidence="8">
    <location>
        <begin position="15"/>
        <end position="34"/>
    </location>
</feature>
<dbReference type="InterPro" id="IPR050297">
    <property type="entry name" value="LipidA_mod_glycosyltrf_83"/>
</dbReference>
<feature type="transmembrane region" description="Helical" evidence="8">
    <location>
        <begin position="317"/>
        <end position="335"/>
    </location>
</feature>
<dbReference type="PANTHER" id="PTHR33908">
    <property type="entry name" value="MANNOSYLTRANSFERASE YKCB-RELATED"/>
    <property type="match status" value="1"/>
</dbReference>
<evidence type="ECO:0000256" key="5">
    <source>
        <dbReference type="ARBA" id="ARBA00022692"/>
    </source>
</evidence>
<gene>
    <name evidence="10" type="ORF">A19Y_3466</name>
</gene>
<dbReference type="PATRIC" id="fig|388467.6.peg.3411"/>
<evidence type="ECO:0000256" key="7">
    <source>
        <dbReference type="ARBA" id="ARBA00023136"/>
    </source>
</evidence>
<dbReference type="RefSeq" id="WP_042155580.1">
    <property type="nucleotide sequence ID" value="NZ_CM002803.1"/>
</dbReference>
<dbReference type="GO" id="GO:0009103">
    <property type="term" value="P:lipopolysaccharide biosynthetic process"/>
    <property type="evidence" value="ECO:0007669"/>
    <property type="project" value="UniProtKB-ARBA"/>
</dbReference>
<keyword evidence="4" id="KW-0808">Transferase</keyword>
<feature type="transmembrane region" description="Helical" evidence="8">
    <location>
        <begin position="127"/>
        <end position="145"/>
    </location>
</feature>
<dbReference type="eggNOG" id="COG5305">
    <property type="taxonomic scope" value="Bacteria"/>
</dbReference>
<dbReference type="InterPro" id="IPR038731">
    <property type="entry name" value="RgtA/B/C-like"/>
</dbReference>
<feature type="transmembrane region" description="Helical" evidence="8">
    <location>
        <begin position="347"/>
        <end position="367"/>
    </location>
</feature>
<dbReference type="PANTHER" id="PTHR33908:SF11">
    <property type="entry name" value="MEMBRANE PROTEIN"/>
    <property type="match status" value="1"/>
</dbReference>
<accession>A0A073CJC2</accession>
<dbReference type="STRING" id="388467.A19Y_3466"/>
<keyword evidence="7 8" id="KW-0472">Membrane</keyword>
<evidence type="ECO:0000256" key="6">
    <source>
        <dbReference type="ARBA" id="ARBA00022989"/>
    </source>
</evidence>
<evidence type="ECO:0000256" key="3">
    <source>
        <dbReference type="ARBA" id="ARBA00022676"/>
    </source>
</evidence>
<keyword evidence="6 8" id="KW-1133">Transmembrane helix</keyword>
<evidence type="ECO:0000256" key="2">
    <source>
        <dbReference type="ARBA" id="ARBA00022475"/>
    </source>
</evidence>
<dbReference type="Pfam" id="PF13231">
    <property type="entry name" value="PMT_2"/>
    <property type="match status" value="1"/>
</dbReference>
<dbReference type="EMBL" id="CM002803">
    <property type="protein sequence ID" value="KEI68236.1"/>
    <property type="molecule type" value="Genomic_DNA"/>
</dbReference>
<sequence>MWRLWNFFKRIRPQILRLFLIIVIVIGIAFRFVALDGKIYWHDEVYTTLRAAGYTGEEFAQEFYQNRMVSPIDLLKYQQLKPGSTPLDTLNSIATEDPQHSPFYFLLARVGMFLFGHSIITSRFLPVLISLISLPFMYLLAWELFQSPQTALLATAFLALSPFDILFAQTARQYSLFTLLVIASGYALLKAIRWRHPLFWAGYSLACIFGLYTHVLFGLTMMGHGAYILLLSMESSRSFGKRKRFPFYQLLLEFLGAIVIAILAFSPWLIILINNLQRVMDVTNLSSYPTSLLNLSKFWILSFTSVLVDINFDFNSIQMYLLRLPFVILIVVALFKISQETNRKTRLFIWTSILVPFFMLALPDVLLGGGRSGVTRFLISCFPGVQLSIAYLFSTHIKNNKNSLIDGEIFWRSLLAIVFTFSLISISMSANSQSWWHQIPSSENPQIVQRLNKNKSATLIVDRGSDYTNLGNIISLSYELNPDIKLMMVNSEPNLLLLPIGPKVFVLNPSEELRQIIKNENYQLEKVDQQSQLWELK</sequence>
<dbReference type="GO" id="GO:0016763">
    <property type="term" value="F:pentosyltransferase activity"/>
    <property type="evidence" value="ECO:0007669"/>
    <property type="project" value="TreeGrafter"/>
</dbReference>
<feature type="transmembrane region" description="Helical" evidence="8">
    <location>
        <begin position="174"/>
        <end position="192"/>
    </location>
</feature>
<evidence type="ECO:0000313" key="10">
    <source>
        <dbReference type="EMBL" id="KEI68236.1"/>
    </source>
</evidence>
<feature type="transmembrane region" description="Helical" evidence="8">
    <location>
        <begin position="198"/>
        <end position="230"/>
    </location>
</feature>
<feature type="domain" description="Glycosyltransferase RgtA/B/C/D-like" evidence="9">
    <location>
        <begin position="100"/>
        <end position="270"/>
    </location>
</feature>
<dbReference type="GO" id="GO:0005886">
    <property type="term" value="C:plasma membrane"/>
    <property type="evidence" value="ECO:0007669"/>
    <property type="project" value="UniProtKB-SubCell"/>
</dbReference>
<evidence type="ECO:0000313" key="11">
    <source>
        <dbReference type="Proteomes" id="UP000027395"/>
    </source>
</evidence>
<evidence type="ECO:0000256" key="4">
    <source>
        <dbReference type="ARBA" id="ARBA00022679"/>
    </source>
</evidence>